<feature type="domain" description="DUF8212" evidence="2">
    <location>
        <begin position="201"/>
        <end position="225"/>
    </location>
</feature>
<dbReference type="Proteomes" id="UP001498476">
    <property type="component" value="Unassembled WGS sequence"/>
</dbReference>
<dbReference type="InterPro" id="IPR058525">
    <property type="entry name" value="DUF8212"/>
</dbReference>
<proteinExistence type="predicted"/>
<evidence type="ECO:0008006" key="5">
    <source>
        <dbReference type="Google" id="ProtNLM"/>
    </source>
</evidence>
<reference evidence="3 4" key="1">
    <citation type="journal article" date="2025" name="Microbiol. Resour. Announc.">
        <title>Draft genome sequences for Neonectria magnoliae and Neonectria punicea, canker pathogens of Liriodendron tulipifera and Acer saccharum in West Virginia.</title>
        <authorList>
            <person name="Petronek H.M."/>
            <person name="Kasson M.T."/>
            <person name="Metheny A.M."/>
            <person name="Stauder C.M."/>
            <person name="Lovett B."/>
            <person name="Lynch S.C."/>
            <person name="Garnas J.R."/>
            <person name="Kasson L.R."/>
            <person name="Stajich J.E."/>
        </authorList>
    </citation>
    <scope>NUCLEOTIDE SEQUENCE [LARGE SCALE GENOMIC DNA]</scope>
    <source>
        <strain evidence="3 4">NRRL 64653</strain>
    </source>
</reference>
<accession>A0ABR1GHP9</accession>
<comment type="caution">
    <text evidence="3">The sequence shown here is derived from an EMBL/GenBank/DDBJ whole genome shotgun (WGS) entry which is preliminary data.</text>
</comment>
<organism evidence="3 4">
    <name type="scientific">Neonectria punicea</name>
    <dbReference type="NCBI Taxonomy" id="979145"/>
    <lineage>
        <taxon>Eukaryota</taxon>
        <taxon>Fungi</taxon>
        <taxon>Dikarya</taxon>
        <taxon>Ascomycota</taxon>
        <taxon>Pezizomycotina</taxon>
        <taxon>Sordariomycetes</taxon>
        <taxon>Hypocreomycetidae</taxon>
        <taxon>Hypocreales</taxon>
        <taxon>Nectriaceae</taxon>
        <taxon>Neonectria</taxon>
    </lineage>
</organism>
<name>A0ABR1GHP9_9HYPO</name>
<dbReference type="PANTHER" id="PTHR10622:SF12">
    <property type="entry name" value="HET DOMAIN-CONTAINING PROTEIN"/>
    <property type="match status" value="1"/>
</dbReference>
<sequence>MKLINATTLKIKSFHDSVQVPYAILSHTWEGDEVTFEDMQDLAMARKKTTSFSKIKETCRIALLSHLHYVWVDTCCVDKSSSAELSEAINSMFRWYRDAANCRWFSRGWTLQELIAPTNVVFYDAEWNWLGTKHGAAENLHAITGIDKEVQEETKPLTNTALARRMSWAATRKTTRVEDVAYCLLGIFDVNMPMLYGEGPRAFARLQQEILRESTDLSLFAWRSNEESATRGILA</sequence>
<keyword evidence="4" id="KW-1185">Reference proteome</keyword>
<dbReference type="Pfam" id="PF06985">
    <property type="entry name" value="HET"/>
    <property type="match status" value="1"/>
</dbReference>
<dbReference type="InterPro" id="IPR010730">
    <property type="entry name" value="HET"/>
</dbReference>
<evidence type="ECO:0000259" key="1">
    <source>
        <dbReference type="Pfam" id="PF06985"/>
    </source>
</evidence>
<protein>
    <recommendedName>
        <fullName evidence="5">Heterokaryon incompatibility domain-containing protein</fullName>
    </recommendedName>
</protein>
<feature type="domain" description="Heterokaryon incompatibility" evidence="1">
    <location>
        <begin position="22"/>
        <end position="100"/>
    </location>
</feature>
<evidence type="ECO:0000313" key="3">
    <source>
        <dbReference type="EMBL" id="KAK7397683.1"/>
    </source>
</evidence>
<evidence type="ECO:0000313" key="4">
    <source>
        <dbReference type="Proteomes" id="UP001498476"/>
    </source>
</evidence>
<dbReference type="EMBL" id="JAZAVJ010000452">
    <property type="protein sequence ID" value="KAK7397683.1"/>
    <property type="molecule type" value="Genomic_DNA"/>
</dbReference>
<dbReference type="PANTHER" id="PTHR10622">
    <property type="entry name" value="HET DOMAIN-CONTAINING PROTEIN"/>
    <property type="match status" value="1"/>
</dbReference>
<evidence type="ECO:0000259" key="2">
    <source>
        <dbReference type="Pfam" id="PF26640"/>
    </source>
</evidence>
<gene>
    <name evidence="3" type="ORF">QQX98_012947</name>
</gene>
<dbReference type="Pfam" id="PF26640">
    <property type="entry name" value="DUF8212"/>
    <property type="match status" value="1"/>
</dbReference>